<dbReference type="CDD" id="cd20806">
    <property type="entry name" value="C1_CHN"/>
    <property type="match status" value="1"/>
</dbReference>
<dbReference type="GO" id="GO:0005096">
    <property type="term" value="F:GTPase activator activity"/>
    <property type="evidence" value="ECO:0007669"/>
    <property type="project" value="UniProtKB-KW"/>
</dbReference>
<dbReference type="PRINTS" id="PR00401">
    <property type="entry name" value="SH2DOMAIN"/>
</dbReference>
<evidence type="ECO:0000259" key="7">
    <source>
        <dbReference type="PROSITE" id="PS50081"/>
    </source>
</evidence>
<evidence type="ECO:0000259" key="6">
    <source>
        <dbReference type="PROSITE" id="PS50001"/>
    </source>
</evidence>
<dbReference type="GO" id="GO:0046872">
    <property type="term" value="F:metal ion binding"/>
    <property type="evidence" value="ECO:0007669"/>
    <property type="project" value="UniProtKB-KW"/>
</dbReference>
<feature type="compositionally biased region" description="Basic and acidic residues" evidence="5">
    <location>
        <begin position="9"/>
        <end position="30"/>
    </location>
</feature>
<feature type="region of interest" description="Disordered" evidence="5">
    <location>
        <begin position="1"/>
        <end position="32"/>
    </location>
</feature>
<reference evidence="8" key="2">
    <citation type="journal article" date="2023" name="Science">
        <title>Genomic signatures of disease resistance in endangered staghorn corals.</title>
        <authorList>
            <person name="Vollmer S.V."/>
            <person name="Selwyn J.D."/>
            <person name="Despard B.A."/>
            <person name="Roesel C.L."/>
        </authorList>
    </citation>
    <scope>NUCLEOTIDE SEQUENCE</scope>
    <source>
        <strain evidence="8">K2</strain>
    </source>
</reference>
<evidence type="ECO:0000256" key="2">
    <source>
        <dbReference type="ARBA" id="ARBA00022723"/>
    </source>
</evidence>
<evidence type="ECO:0000313" key="8">
    <source>
        <dbReference type="EMBL" id="KAK2554851.1"/>
    </source>
</evidence>
<keyword evidence="3" id="KW-0862">Zinc</keyword>
<gene>
    <name evidence="8" type="ORF">P5673_023495</name>
</gene>
<dbReference type="PANTHER" id="PTHR46075">
    <property type="entry name" value="CHIMERIN FAMILY MEMBER"/>
    <property type="match status" value="1"/>
</dbReference>
<dbReference type="Pfam" id="PF00130">
    <property type="entry name" value="C1_1"/>
    <property type="match status" value="1"/>
</dbReference>
<dbReference type="InterPro" id="IPR046349">
    <property type="entry name" value="C1-like_sf"/>
</dbReference>
<protein>
    <submittedName>
        <fullName evidence="8">N-chimaerin</fullName>
    </submittedName>
</protein>
<dbReference type="PROSITE" id="PS50001">
    <property type="entry name" value="SH2"/>
    <property type="match status" value="1"/>
</dbReference>
<proteinExistence type="predicted"/>
<feature type="domain" description="SH2" evidence="6">
    <location>
        <begin position="69"/>
        <end position="142"/>
    </location>
</feature>
<name>A0AAD9UYR7_ACRCE</name>
<dbReference type="Gene3D" id="3.30.60.20">
    <property type="match status" value="1"/>
</dbReference>
<dbReference type="AlphaFoldDB" id="A0AAD9UYR7"/>
<dbReference type="SMART" id="SM00109">
    <property type="entry name" value="C1"/>
    <property type="match status" value="1"/>
</dbReference>
<dbReference type="InterPro" id="IPR000980">
    <property type="entry name" value="SH2"/>
</dbReference>
<dbReference type="InterPro" id="IPR051854">
    <property type="entry name" value="Rho-type_GAP"/>
</dbReference>
<dbReference type="EMBL" id="JARQWQ010000066">
    <property type="protein sequence ID" value="KAK2554851.1"/>
    <property type="molecule type" value="Genomic_DNA"/>
</dbReference>
<dbReference type="SUPFAM" id="SSF57889">
    <property type="entry name" value="Cysteine-rich domain"/>
    <property type="match status" value="1"/>
</dbReference>
<dbReference type="Proteomes" id="UP001249851">
    <property type="component" value="Unassembled WGS sequence"/>
</dbReference>
<evidence type="ECO:0000256" key="4">
    <source>
        <dbReference type="PROSITE-ProRule" id="PRU00191"/>
    </source>
</evidence>
<evidence type="ECO:0000256" key="5">
    <source>
        <dbReference type="SAM" id="MobiDB-lite"/>
    </source>
</evidence>
<dbReference type="SMART" id="SM00252">
    <property type="entry name" value="SH2"/>
    <property type="match status" value="1"/>
</dbReference>
<sequence>MSNRLPNRKTSEEIERSNPYADVERAKDDGSEGWQSHMLHALQQNATPEPICLACMKKLPSKPPFFQDEFHGRIPREKAEELLSANGLVNGRYLVRESNSCPGDYSLSLSYGGRILHYKLKYKNERYFIDDKKFYASITDLVVDVLSMFRVIKDVDGQVPKDEKKKAISCPHEFRPHSYKHFKWCEFCGGFLWGIRDQGMKCEGCGLDVHSRCMKHVGEECSKNLSSKERRIVVRKKSISTSPIKQSSIASDTFKPSCEYQECCVRFLAYLNIPSRYFEVDALNPCYCEDCCVDVDTPLCKSGDPPQMYSLPTGWCRFQLVPISSAPESNVVSSTWNLAFLSLKPEEVTSMLESKFAENQSDDMSQEGYKPLIKMTPSIICADLDSPKLKYIDSDNGVSKAGQVVLQAYIEPYSYQMMRRPGSTDEIDPYFKMDTIYWVTRQVTSIIPFALLVKTMDATYLKLERDL</sequence>
<dbReference type="InterPro" id="IPR002219">
    <property type="entry name" value="PKC_DAG/PE"/>
</dbReference>
<accession>A0AAD9UYR7</accession>
<keyword evidence="9" id="KW-1185">Reference proteome</keyword>
<dbReference type="PROSITE" id="PS50081">
    <property type="entry name" value="ZF_DAG_PE_2"/>
    <property type="match status" value="1"/>
</dbReference>
<evidence type="ECO:0000256" key="1">
    <source>
        <dbReference type="ARBA" id="ARBA00022468"/>
    </source>
</evidence>
<keyword evidence="4" id="KW-0727">SH2 domain</keyword>
<dbReference type="Pfam" id="PF00017">
    <property type="entry name" value="SH2"/>
    <property type="match status" value="1"/>
</dbReference>
<dbReference type="SUPFAM" id="SSF55550">
    <property type="entry name" value="SH2 domain"/>
    <property type="match status" value="1"/>
</dbReference>
<dbReference type="PANTHER" id="PTHR46075:SF2">
    <property type="entry name" value="RHO GTPASE ACTIVATING PROTEIN AT 5A, ISOFORM A"/>
    <property type="match status" value="1"/>
</dbReference>
<dbReference type="InterPro" id="IPR036860">
    <property type="entry name" value="SH2_dom_sf"/>
</dbReference>
<reference evidence="8" key="1">
    <citation type="journal article" date="2023" name="G3 (Bethesda)">
        <title>Whole genome assembly and annotation of the endangered Caribbean coral Acropora cervicornis.</title>
        <authorList>
            <person name="Selwyn J.D."/>
            <person name="Vollmer S.V."/>
        </authorList>
    </citation>
    <scope>NUCLEOTIDE SEQUENCE</scope>
    <source>
        <strain evidence="8">K2</strain>
    </source>
</reference>
<feature type="domain" description="Phorbol-ester/DAG-type" evidence="7">
    <location>
        <begin position="171"/>
        <end position="221"/>
    </location>
</feature>
<dbReference type="Gene3D" id="3.30.505.10">
    <property type="entry name" value="SH2 domain"/>
    <property type="match status" value="1"/>
</dbReference>
<comment type="caution">
    <text evidence="8">The sequence shown here is derived from an EMBL/GenBank/DDBJ whole genome shotgun (WGS) entry which is preliminary data.</text>
</comment>
<dbReference type="PROSITE" id="PS00479">
    <property type="entry name" value="ZF_DAG_PE_1"/>
    <property type="match status" value="1"/>
</dbReference>
<keyword evidence="1" id="KW-0343">GTPase activation</keyword>
<evidence type="ECO:0000313" key="9">
    <source>
        <dbReference type="Proteomes" id="UP001249851"/>
    </source>
</evidence>
<organism evidence="8 9">
    <name type="scientific">Acropora cervicornis</name>
    <name type="common">Staghorn coral</name>
    <dbReference type="NCBI Taxonomy" id="6130"/>
    <lineage>
        <taxon>Eukaryota</taxon>
        <taxon>Metazoa</taxon>
        <taxon>Cnidaria</taxon>
        <taxon>Anthozoa</taxon>
        <taxon>Hexacorallia</taxon>
        <taxon>Scleractinia</taxon>
        <taxon>Astrocoeniina</taxon>
        <taxon>Acroporidae</taxon>
        <taxon>Acropora</taxon>
    </lineage>
</organism>
<keyword evidence="2" id="KW-0479">Metal-binding</keyword>
<evidence type="ECO:0000256" key="3">
    <source>
        <dbReference type="ARBA" id="ARBA00022833"/>
    </source>
</evidence>